<evidence type="ECO:0000256" key="1">
    <source>
        <dbReference type="SAM" id="MobiDB-lite"/>
    </source>
</evidence>
<gene>
    <name evidence="4" type="primary">NPDC1</name>
    <name evidence="4" type="ORF">CDAR_426281</name>
</gene>
<protein>
    <submittedName>
        <fullName evidence="4">Neural proliferation differentiation and control protein 1</fullName>
    </submittedName>
</protein>
<feature type="region of interest" description="Disordered" evidence="1">
    <location>
        <begin position="273"/>
        <end position="339"/>
    </location>
</feature>
<dbReference type="Pfam" id="PF06809">
    <property type="entry name" value="NPDC1"/>
    <property type="match status" value="1"/>
</dbReference>
<evidence type="ECO:0000313" key="4">
    <source>
        <dbReference type="EMBL" id="GIY73157.1"/>
    </source>
</evidence>
<feature type="region of interest" description="Disordered" evidence="1">
    <location>
        <begin position="130"/>
        <end position="168"/>
    </location>
</feature>
<organism evidence="4 5">
    <name type="scientific">Caerostris darwini</name>
    <dbReference type="NCBI Taxonomy" id="1538125"/>
    <lineage>
        <taxon>Eukaryota</taxon>
        <taxon>Metazoa</taxon>
        <taxon>Ecdysozoa</taxon>
        <taxon>Arthropoda</taxon>
        <taxon>Chelicerata</taxon>
        <taxon>Arachnida</taxon>
        <taxon>Araneae</taxon>
        <taxon>Araneomorphae</taxon>
        <taxon>Entelegynae</taxon>
        <taxon>Araneoidea</taxon>
        <taxon>Araneidae</taxon>
        <taxon>Caerostris</taxon>
    </lineage>
</organism>
<feature type="transmembrane region" description="Helical" evidence="2">
    <location>
        <begin position="192"/>
        <end position="217"/>
    </location>
</feature>
<dbReference type="PANTHER" id="PTHR23352">
    <property type="entry name" value="NEURAL PROLIFERATION DIFFERENTIATION AND CONTROL PROTEIN-1 NPDC-1 PROTEIN"/>
    <property type="match status" value="1"/>
</dbReference>
<proteinExistence type="predicted"/>
<dbReference type="InterPro" id="IPR009635">
    <property type="entry name" value="NPDC1"/>
</dbReference>
<name>A0AAV4VS48_9ARAC</name>
<dbReference type="EMBL" id="BPLQ01013567">
    <property type="protein sequence ID" value="GIY73157.1"/>
    <property type="molecule type" value="Genomic_DNA"/>
</dbReference>
<feature type="compositionally biased region" description="Basic and acidic residues" evidence="1">
    <location>
        <begin position="310"/>
        <end position="321"/>
    </location>
</feature>
<keyword evidence="5" id="KW-1185">Reference proteome</keyword>
<keyword evidence="2" id="KW-0812">Transmembrane</keyword>
<evidence type="ECO:0000313" key="5">
    <source>
        <dbReference type="Proteomes" id="UP001054837"/>
    </source>
</evidence>
<evidence type="ECO:0000256" key="3">
    <source>
        <dbReference type="SAM" id="SignalP"/>
    </source>
</evidence>
<feature type="compositionally biased region" description="Basic and acidic residues" evidence="1">
    <location>
        <begin position="130"/>
        <end position="149"/>
    </location>
</feature>
<dbReference type="AlphaFoldDB" id="A0AAV4VS48"/>
<feature type="compositionally biased region" description="Acidic residues" evidence="1">
    <location>
        <begin position="285"/>
        <end position="295"/>
    </location>
</feature>
<dbReference type="Proteomes" id="UP001054837">
    <property type="component" value="Unassembled WGS sequence"/>
</dbReference>
<comment type="caution">
    <text evidence="4">The sequence shown here is derived from an EMBL/GenBank/DDBJ whole genome shotgun (WGS) entry which is preliminary data.</text>
</comment>
<dbReference type="PANTHER" id="PTHR23352:SF2">
    <property type="entry name" value="NEURAL PROLIFERATION DIFFERENTIATION AND CONTROL PROTEIN 1"/>
    <property type="match status" value="1"/>
</dbReference>
<accession>A0AAV4VS48</accession>
<sequence>MKSLWLILCLAYYFVLIDSQENNEAAVLQRDLQDFMRRLTEQQIRTTQNMQPPIVPQFPFPLSRPPSYERSQDYISSPAGFNFPFQSNNDGREGAHSFASSFSSVKRPHGSGEARSEAVAYASVKDVNNEEHLGEAKEADKSSTIDETYRTSPSQADTTSDISSERTGPYPLKQQQIIETVIRKEDDSFSDVYFVAIVAGCCAVGIFGVISAGICFYRLQKSRKAAADVDYPAYGVTGPSKDVASPNGDRKLAQSAQMYHYQHQKQQMIAVEKAGSTKNTSASDVDSEEENEEGDYTVYECPGLAPTGEMEVKNPLFHDDSTPVSPPMLPDKSDNIHNN</sequence>
<keyword evidence="2" id="KW-1133">Transmembrane helix</keyword>
<reference evidence="4 5" key="1">
    <citation type="submission" date="2021-06" db="EMBL/GenBank/DDBJ databases">
        <title>Caerostris darwini draft genome.</title>
        <authorList>
            <person name="Kono N."/>
            <person name="Arakawa K."/>
        </authorList>
    </citation>
    <scope>NUCLEOTIDE SEQUENCE [LARGE SCALE GENOMIC DNA]</scope>
</reference>
<keyword evidence="3" id="KW-0732">Signal</keyword>
<feature type="compositionally biased region" description="Polar residues" evidence="1">
    <location>
        <begin position="150"/>
        <end position="166"/>
    </location>
</feature>
<feature type="chain" id="PRO_5043427921" evidence="3">
    <location>
        <begin position="20"/>
        <end position="339"/>
    </location>
</feature>
<dbReference type="GO" id="GO:0016020">
    <property type="term" value="C:membrane"/>
    <property type="evidence" value="ECO:0007669"/>
    <property type="project" value="InterPro"/>
</dbReference>
<feature type="signal peptide" evidence="3">
    <location>
        <begin position="1"/>
        <end position="19"/>
    </location>
</feature>
<keyword evidence="2" id="KW-0472">Membrane</keyword>
<evidence type="ECO:0000256" key="2">
    <source>
        <dbReference type="SAM" id="Phobius"/>
    </source>
</evidence>